<evidence type="ECO:0000256" key="6">
    <source>
        <dbReference type="SAM" id="MobiDB-lite"/>
    </source>
</evidence>
<dbReference type="GO" id="GO:0015074">
    <property type="term" value="P:DNA integration"/>
    <property type="evidence" value="ECO:0007669"/>
    <property type="project" value="InterPro"/>
</dbReference>
<dbReference type="Gene3D" id="1.10.443.10">
    <property type="entry name" value="Intergrase catalytic core"/>
    <property type="match status" value="1"/>
</dbReference>
<feature type="region of interest" description="Disordered" evidence="6">
    <location>
        <begin position="172"/>
        <end position="208"/>
    </location>
</feature>
<dbReference type="InterPro" id="IPR002104">
    <property type="entry name" value="Integrase_catalytic"/>
</dbReference>
<dbReference type="PROSITE" id="PS51898">
    <property type="entry name" value="TYR_RECOMBINASE"/>
    <property type="match status" value="1"/>
</dbReference>
<evidence type="ECO:0000256" key="1">
    <source>
        <dbReference type="ARBA" id="ARBA00008857"/>
    </source>
</evidence>
<comment type="caution">
    <text evidence="9">The sequence shown here is derived from an EMBL/GenBank/DDBJ whole genome shotgun (WGS) entry which is preliminary data.</text>
</comment>
<keyword evidence="10" id="KW-1185">Reference proteome</keyword>
<evidence type="ECO:0000313" key="10">
    <source>
        <dbReference type="Proteomes" id="UP000543419"/>
    </source>
</evidence>
<accession>A0A7Y0EXA3</accession>
<dbReference type="EMBL" id="JAAIIG010000003">
    <property type="protein sequence ID" value="NMM98079.1"/>
    <property type="molecule type" value="Genomic_DNA"/>
</dbReference>
<sequence>MPRQKRNGAIYPIKQTYRKLLSDGKERQYVRWKAKVGDTWVSGKTYEECDEKIKQALRNRNEWGVSLDRSISLGEYADQWFEMKKRTIDPNSIDLYKSLMKRHLAKYRDTPLADVTPSMLQRLLSNMRNIDGTESSLSRRQSMYNVLRQIFQAATADRIIPTNPVTTAIRPKQRDEKLSVKGRRRAALPSPDDSAKKDGRTGVQNRQAYTPEEMMRMLQASTDDIFTGARQWWRLLTGMRQGEVLGITLDDLELWEKPGANGVYVGQYTVNWQLSELNRMHGCGESDGRGVYPCGQKRPMLCPDAQWVVPDDFDMIHLYKRFALTPPKAQRGSVKPLIPELGTVIHRYLEATKDVPNPYGLLFRTEKGLPIDANDDRRGFRELMRKADIPDYQHRYVHECRNSVASLLFKMGVDPGIIQRILGHSSIEMSEHYRTVPIEDLLSGMETIGEKLDLKQIEWRDTTKAPAGA</sequence>
<dbReference type="InterPro" id="IPR011010">
    <property type="entry name" value="DNA_brk_join_enz"/>
</dbReference>
<evidence type="ECO:0000256" key="4">
    <source>
        <dbReference type="ARBA" id="ARBA00023172"/>
    </source>
</evidence>
<dbReference type="PANTHER" id="PTHR30349">
    <property type="entry name" value="PHAGE INTEGRASE-RELATED"/>
    <property type="match status" value="1"/>
</dbReference>
<dbReference type="GO" id="GO:0006310">
    <property type="term" value="P:DNA recombination"/>
    <property type="evidence" value="ECO:0007669"/>
    <property type="project" value="UniProtKB-KW"/>
</dbReference>
<dbReference type="Gene3D" id="1.10.150.130">
    <property type="match status" value="1"/>
</dbReference>
<dbReference type="AlphaFoldDB" id="A0A7Y0EXA3"/>
<dbReference type="PROSITE" id="PS51900">
    <property type="entry name" value="CB"/>
    <property type="match status" value="1"/>
</dbReference>
<dbReference type="CDD" id="cd00397">
    <property type="entry name" value="DNA_BRE_C"/>
    <property type="match status" value="1"/>
</dbReference>
<dbReference type="Pfam" id="PF14659">
    <property type="entry name" value="Phage_int_SAM_3"/>
    <property type="match status" value="1"/>
</dbReference>
<feature type="domain" description="Tyr recombinase" evidence="7">
    <location>
        <begin position="204"/>
        <end position="446"/>
    </location>
</feature>
<dbReference type="InterPro" id="IPR050090">
    <property type="entry name" value="Tyrosine_recombinase_XerCD"/>
</dbReference>
<organism evidence="9 10">
    <name type="scientific">Bifidobacterium olomucense</name>
    <dbReference type="NCBI Taxonomy" id="2675324"/>
    <lineage>
        <taxon>Bacteria</taxon>
        <taxon>Bacillati</taxon>
        <taxon>Actinomycetota</taxon>
        <taxon>Actinomycetes</taxon>
        <taxon>Bifidobacteriales</taxon>
        <taxon>Bifidobacteriaceae</taxon>
        <taxon>Bifidobacterium</taxon>
    </lineage>
</organism>
<dbReference type="Proteomes" id="UP000543419">
    <property type="component" value="Unassembled WGS sequence"/>
</dbReference>
<dbReference type="RefSeq" id="WP_169240833.1">
    <property type="nucleotide sequence ID" value="NZ_JAAIIG010000003.1"/>
</dbReference>
<dbReference type="InterPro" id="IPR010998">
    <property type="entry name" value="Integrase_recombinase_N"/>
</dbReference>
<dbReference type="SUPFAM" id="SSF56349">
    <property type="entry name" value="DNA breaking-rejoining enzymes"/>
    <property type="match status" value="1"/>
</dbReference>
<dbReference type="InterPro" id="IPR004107">
    <property type="entry name" value="Integrase_SAM-like_N"/>
</dbReference>
<evidence type="ECO:0000313" key="9">
    <source>
        <dbReference type="EMBL" id="NMM98079.1"/>
    </source>
</evidence>
<evidence type="ECO:0000256" key="5">
    <source>
        <dbReference type="PROSITE-ProRule" id="PRU01248"/>
    </source>
</evidence>
<keyword evidence="2" id="KW-0229">DNA integration</keyword>
<protein>
    <submittedName>
        <fullName evidence="9">Phage-related integrase</fullName>
    </submittedName>
</protein>
<gene>
    <name evidence="9" type="ORF">G1C97_1028</name>
</gene>
<dbReference type="Pfam" id="PF00589">
    <property type="entry name" value="Phage_integrase"/>
    <property type="match status" value="1"/>
</dbReference>
<name>A0A7Y0EXA3_9BIFI</name>
<evidence type="ECO:0000259" key="7">
    <source>
        <dbReference type="PROSITE" id="PS51898"/>
    </source>
</evidence>
<dbReference type="PANTHER" id="PTHR30349:SF64">
    <property type="entry name" value="PROPHAGE INTEGRASE INTD-RELATED"/>
    <property type="match status" value="1"/>
</dbReference>
<feature type="domain" description="Core-binding (CB)" evidence="8">
    <location>
        <begin position="71"/>
        <end position="155"/>
    </location>
</feature>
<evidence type="ECO:0000259" key="8">
    <source>
        <dbReference type="PROSITE" id="PS51900"/>
    </source>
</evidence>
<dbReference type="GO" id="GO:0003677">
    <property type="term" value="F:DNA binding"/>
    <property type="evidence" value="ECO:0007669"/>
    <property type="project" value="UniProtKB-UniRule"/>
</dbReference>
<proteinExistence type="inferred from homology"/>
<reference evidence="9 10" key="1">
    <citation type="submission" date="2020-02" db="EMBL/GenBank/DDBJ databases">
        <title>Characterization of phylogenetic diversity of novel bifidobacterial species isolated in Czech ZOOs.</title>
        <authorList>
            <person name="Lugli G.A."/>
            <person name="Vera N.B."/>
            <person name="Ventura M."/>
        </authorList>
    </citation>
    <scope>NUCLEOTIDE SEQUENCE [LARGE SCALE GENOMIC DNA]</scope>
    <source>
        <strain evidence="9 10">DSM 109959</strain>
    </source>
</reference>
<evidence type="ECO:0000256" key="3">
    <source>
        <dbReference type="ARBA" id="ARBA00023125"/>
    </source>
</evidence>
<comment type="similarity">
    <text evidence="1">Belongs to the 'phage' integrase family.</text>
</comment>
<dbReference type="InterPro" id="IPR013762">
    <property type="entry name" value="Integrase-like_cat_sf"/>
</dbReference>
<keyword evidence="4" id="KW-0233">DNA recombination</keyword>
<dbReference type="InterPro" id="IPR044068">
    <property type="entry name" value="CB"/>
</dbReference>
<evidence type="ECO:0000256" key="2">
    <source>
        <dbReference type="ARBA" id="ARBA00022908"/>
    </source>
</evidence>
<keyword evidence="3 5" id="KW-0238">DNA-binding</keyword>